<organism evidence="2">
    <name type="scientific">marine sediment metagenome</name>
    <dbReference type="NCBI Taxonomy" id="412755"/>
    <lineage>
        <taxon>unclassified sequences</taxon>
        <taxon>metagenomes</taxon>
        <taxon>ecological metagenomes</taxon>
    </lineage>
</organism>
<feature type="non-terminal residue" evidence="2">
    <location>
        <position position="55"/>
    </location>
</feature>
<dbReference type="EMBL" id="LAZR01068715">
    <property type="protein sequence ID" value="KKK49118.1"/>
    <property type="molecule type" value="Genomic_DNA"/>
</dbReference>
<dbReference type="AlphaFoldDB" id="A0A0F8VXN1"/>
<dbReference type="GO" id="GO:0008658">
    <property type="term" value="F:penicillin binding"/>
    <property type="evidence" value="ECO:0007669"/>
    <property type="project" value="InterPro"/>
</dbReference>
<dbReference type="SUPFAM" id="SSF56601">
    <property type="entry name" value="beta-lactamase/transpeptidase-like"/>
    <property type="match status" value="1"/>
</dbReference>
<protein>
    <recommendedName>
        <fullName evidence="1">Penicillin-binding protein transpeptidase domain-containing protein</fullName>
    </recommendedName>
</protein>
<dbReference type="Pfam" id="PF00905">
    <property type="entry name" value="Transpeptidase"/>
    <property type="match status" value="1"/>
</dbReference>
<feature type="domain" description="Penicillin-binding protein transpeptidase" evidence="1">
    <location>
        <begin position="1"/>
        <end position="47"/>
    </location>
</feature>
<gene>
    <name evidence="2" type="ORF">LCGC14_3138270</name>
</gene>
<comment type="caution">
    <text evidence="2">The sequence shown here is derived from an EMBL/GenBank/DDBJ whole genome shotgun (WGS) entry which is preliminary data.</text>
</comment>
<evidence type="ECO:0000313" key="2">
    <source>
        <dbReference type="EMBL" id="KKK49118.1"/>
    </source>
</evidence>
<evidence type="ECO:0000259" key="1">
    <source>
        <dbReference type="Pfam" id="PF00905"/>
    </source>
</evidence>
<dbReference type="Gene3D" id="3.40.710.10">
    <property type="entry name" value="DD-peptidase/beta-lactamase superfamily"/>
    <property type="match status" value="1"/>
</dbReference>
<proteinExistence type="predicted"/>
<name>A0A0F8VXN1_9ZZZZ</name>
<dbReference type="InterPro" id="IPR001460">
    <property type="entry name" value="PCN-bd_Tpept"/>
</dbReference>
<dbReference type="InterPro" id="IPR012338">
    <property type="entry name" value="Beta-lactam/transpept-like"/>
</dbReference>
<reference evidence="2" key="1">
    <citation type="journal article" date="2015" name="Nature">
        <title>Complex archaea that bridge the gap between prokaryotes and eukaryotes.</title>
        <authorList>
            <person name="Spang A."/>
            <person name="Saw J.H."/>
            <person name="Jorgensen S.L."/>
            <person name="Zaremba-Niedzwiedzka K."/>
            <person name="Martijn J."/>
            <person name="Lind A.E."/>
            <person name="van Eijk R."/>
            <person name="Schleper C."/>
            <person name="Guy L."/>
            <person name="Ettema T.J."/>
        </authorList>
    </citation>
    <scope>NUCLEOTIDE SEQUENCE</scope>
</reference>
<sequence length="55" mass="6139">MTDVFEPGSTFKAFVASKALEAKLFAVYEEIFCHNGVYRIGGRTLHDHDAYGKLS</sequence>
<accession>A0A0F8VXN1</accession>